<evidence type="ECO:0000256" key="4">
    <source>
        <dbReference type="SAM" id="MobiDB-lite"/>
    </source>
</evidence>
<evidence type="ECO:0000256" key="2">
    <source>
        <dbReference type="ARBA" id="ARBA00023125"/>
    </source>
</evidence>
<name>F1YLS8_9ACTN</name>
<evidence type="ECO:0000313" key="7">
    <source>
        <dbReference type="Proteomes" id="UP000035065"/>
    </source>
</evidence>
<dbReference type="PANTHER" id="PTHR30055">
    <property type="entry name" value="HTH-TYPE TRANSCRIPTIONAL REGULATOR RUTR"/>
    <property type="match status" value="1"/>
</dbReference>
<dbReference type="SUPFAM" id="SSF46689">
    <property type="entry name" value="Homeodomain-like"/>
    <property type="match status" value="1"/>
</dbReference>
<dbReference type="InterPro" id="IPR050109">
    <property type="entry name" value="HTH-type_TetR-like_transc_reg"/>
</dbReference>
<keyword evidence="3" id="KW-0804">Transcription</keyword>
<dbReference type="EMBL" id="AEUD01000012">
    <property type="protein sequence ID" value="EGD54472.1"/>
    <property type="molecule type" value="Genomic_DNA"/>
</dbReference>
<proteinExistence type="predicted"/>
<evidence type="ECO:0000259" key="5">
    <source>
        <dbReference type="Pfam" id="PF00440"/>
    </source>
</evidence>
<feature type="compositionally biased region" description="Basic and acidic residues" evidence="4">
    <location>
        <begin position="15"/>
        <end position="24"/>
    </location>
</feature>
<accession>F1YLS8</accession>
<evidence type="ECO:0000256" key="1">
    <source>
        <dbReference type="ARBA" id="ARBA00023015"/>
    </source>
</evidence>
<keyword evidence="7" id="KW-1185">Reference proteome</keyword>
<sequence>MSIQTSDRPLGAMGDHVRVSADRSSRADETRARLLAAAERLFAEHGLTAVSNRQISEAAGQGNNFAVGYHFGSRTELIRELLRSHQEPIDAIRARMVSEVGYVSQVRDWLRCLVQPQLEHIGTSPGPTYYGQFWRQLANDPASVELVYREGAESQPLADILSGLYRTLPALPEEAVRVRNLMSQNILISTFADFEHRRNELGALDITSWSGFSESMVDGLVGLWLAPVTAG</sequence>
<dbReference type="GO" id="GO:0000976">
    <property type="term" value="F:transcription cis-regulatory region binding"/>
    <property type="evidence" value="ECO:0007669"/>
    <property type="project" value="TreeGrafter"/>
</dbReference>
<keyword evidence="2" id="KW-0238">DNA-binding</keyword>
<dbReference type="InterPro" id="IPR001647">
    <property type="entry name" value="HTH_TetR"/>
</dbReference>
<evidence type="ECO:0000256" key="3">
    <source>
        <dbReference type="ARBA" id="ARBA00023163"/>
    </source>
</evidence>
<dbReference type="STRING" id="644548.SCNU_14359"/>
<organism evidence="6 7">
    <name type="scientific">Gordonia neofelifaecis NRRL B-59395</name>
    <dbReference type="NCBI Taxonomy" id="644548"/>
    <lineage>
        <taxon>Bacteria</taxon>
        <taxon>Bacillati</taxon>
        <taxon>Actinomycetota</taxon>
        <taxon>Actinomycetes</taxon>
        <taxon>Mycobacteriales</taxon>
        <taxon>Gordoniaceae</taxon>
        <taxon>Gordonia</taxon>
    </lineage>
</organism>
<gene>
    <name evidence="6" type="ORF">SCNU_14359</name>
</gene>
<feature type="domain" description="HTH tetR-type" evidence="5">
    <location>
        <begin position="34"/>
        <end position="81"/>
    </location>
</feature>
<dbReference type="AlphaFoldDB" id="F1YLS8"/>
<comment type="caution">
    <text evidence="6">The sequence shown here is derived from an EMBL/GenBank/DDBJ whole genome shotgun (WGS) entry which is preliminary data.</text>
</comment>
<dbReference type="PANTHER" id="PTHR30055:SF234">
    <property type="entry name" value="HTH-TYPE TRANSCRIPTIONAL REGULATOR BETI"/>
    <property type="match status" value="1"/>
</dbReference>
<dbReference type="eggNOG" id="COG1309">
    <property type="taxonomic scope" value="Bacteria"/>
</dbReference>
<dbReference type="Proteomes" id="UP000035065">
    <property type="component" value="Unassembled WGS sequence"/>
</dbReference>
<keyword evidence="1" id="KW-0805">Transcription regulation</keyword>
<evidence type="ECO:0000313" key="6">
    <source>
        <dbReference type="EMBL" id="EGD54472.1"/>
    </source>
</evidence>
<dbReference type="InterPro" id="IPR009057">
    <property type="entry name" value="Homeodomain-like_sf"/>
</dbReference>
<reference evidence="6 7" key="1">
    <citation type="journal article" date="2011" name="J. Bacteriol.">
        <title>Draft Genome Sequence of Gordonia neofelifaecis NRRL B-59395, a Cholesterol-Degrading Actinomycete.</title>
        <authorList>
            <person name="Ge F."/>
            <person name="Li W."/>
            <person name="Chen G."/>
            <person name="Liu Y."/>
            <person name="Zhang G."/>
            <person name="Yong B."/>
            <person name="Wang Q."/>
            <person name="Wang N."/>
            <person name="Huang Z."/>
            <person name="Li W."/>
            <person name="Wang J."/>
            <person name="Wu C."/>
            <person name="Xie Q."/>
            <person name="Liu G."/>
        </authorList>
    </citation>
    <scope>NUCLEOTIDE SEQUENCE [LARGE SCALE GENOMIC DNA]</scope>
    <source>
        <strain evidence="6 7">NRRL B-59395</strain>
    </source>
</reference>
<dbReference type="Gene3D" id="1.10.357.10">
    <property type="entry name" value="Tetracycline Repressor, domain 2"/>
    <property type="match status" value="1"/>
</dbReference>
<feature type="region of interest" description="Disordered" evidence="4">
    <location>
        <begin position="1"/>
        <end position="24"/>
    </location>
</feature>
<dbReference type="GO" id="GO:0003700">
    <property type="term" value="F:DNA-binding transcription factor activity"/>
    <property type="evidence" value="ECO:0007669"/>
    <property type="project" value="TreeGrafter"/>
</dbReference>
<dbReference type="Pfam" id="PF00440">
    <property type="entry name" value="TetR_N"/>
    <property type="match status" value="1"/>
</dbReference>
<protein>
    <submittedName>
        <fullName evidence="6">Putative TetR family transcriptional regulator</fullName>
    </submittedName>
</protein>